<feature type="region of interest" description="Disordered" evidence="5">
    <location>
        <begin position="115"/>
        <end position="144"/>
    </location>
</feature>
<evidence type="ECO:0000313" key="9">
    <source>
        <dbReference type="Proteomes" id="UP000636800"/>
    </source>
</evidence>
<dbReference type="PANTHER" id="PTHR12298">
    <property type="entry name" value="PCDC2 PROGRAMMED CELL DEATH PROTEIN 2 -RELATED"/>
    <property type="match status" value="1"/>
</dbReference>
<dbReference type="InterPro" id="IPR036163">
    <property type="entry name" value="HMA_dom_sf"/>
</dbReference>
<gene>
    <name evidence="8" type="ORF">HPP92_013737</name>
</gene>
<dbReference type="GO" id="GO:0008270">
    <property type="term" value="F:zinc ion binding"/>
    <property type="evidence" value="ECO:0007669"/>
    <property type="project" value="UniProtKB-KW"/>
</dbReference>
<protein>
    <recommendedName>
        <fullName evidence="10">MYND-type domain-containing protein</fullName>
    </recommendedName>
</protein>
<evidence type="ECO:0000256" key="4">
    <source>
        <dbReference type="PROSITE-ProRule" id="PRU00134"/>
    </source>
</evidence>
<keyword evidence="1" id="KW-0479">Metal-binding</keyword>
<dbReference type="InterPro" id="IPR002893">
    <property type="entry name" value="Znf_MYND"/>
</dbReference>
<dbReference type="Gene3D" id="6.10.140.2220">
    <property type="match status" value="1"/>
</dbReference>
<evidence type="ECO:0000256" key="3">
    <source>
        <dbReference type="ARBA" id="ARBA00022833"/>
    </source>
</evidence>
<evidence type="ECO:0008006" key="10">
    <source>
        <dbReference type="Google" id="ProtNLM"/>
    </source>
</evidence>
<dbReference type="EMBL" id="JADCNL010000006">
    <property type="protein sequence ID" value="KAG0476896.1"/>
    <property type="molecule type" value="Genomic_DNA"/>
</dbReference>
<dbReference type="SUPFAM" id="SSF55008">
    <property type="entry name" value="HMA, heavy metal-associated domain"/>
    <property type="match status" value="1"/>
</dbReference>
<dbReference type="PANTHER" id="PTHR12298:SF4">
    <property type="entry name" value="PROGRAMMED CELL DEATH PROTEIN 2"/>
    <property type="match status" value="1"/>
</dbReference>
<keyword evidence="3" id="KW-0862">Zinc</keyword>
<evidence type="ECO:0000313" key="8">
    <source>
        <dbReference type="EMBL" id="KAG0476896.1"/>
    </source>
</evidence>
<dbReference type="Proteomes" id="UP000636800">
    <property type="component" value="Chromosome 6"/>
</dbReference>
<feature type="domain" description="MYND-type" evidence="7">
    <location>
        <begin position="328"/>
        <end position="366"/>
    </location>
</feature>
<dbReference type="PROSITE" id="PS50865">
    <property type="entry name" value="ZF_MYND_2"/>
    <property type="match status" value="1"/>
</dbReference>
<dbReference type="Pfam" id="PF01753">
    <property type="entry name" value="zf-MYND"/>
    <property type="match status" value="1"/>
</dbReference>
<dbReference type="Pfam" id="PF04194">
    <property type="entry name" value="PDCD2_C"/>
    <property type="match status" value="1"/>
</dbReference>
<feature type="compositionally biased region" description="Acidic residues" evidence="5">
    <location>
        <begin position="171"/>
        <end position="190"/>
    </location>
</feature>
<evidence type="ECO:0000259" key="6">
    <source>
        <dbReference type="PROSITE" id="PS50846"/>
    </source>
</evidence>
<dbReference type="PROSITE" id="PS50846">
    <property type="entry name" value="HMA_2"/>
    <property type="match status" value="1"/>
</dbReference>
<evidence type="ECO:0000259" key="7">
    <source>
        <dbReference type="PROSITE" id="PS50865"/>
    </source>
</evidence>
<evidence type="ECO:0000256" key="1">
    <source>
        <dbReference type="ARBA" id="ARBA00022723"/>
    </source>
</evidence>
<dbReference type="CDD" id="cd00371">
    <property type="entry name" value="HMA"/>
    <property type="match status" value="1"/>
</dbReference>
<dbReference type="Pfam" id="PF00403">
    <property type="entry name" value="HMA"/>
    <property type="match status" value="1"/>
</dbReference>
<proteinExistence type="predicted"/>
<comment type="caution">
    <text evidence="8">The sequence shown here is derived from an EMBL/GenBank/DDBJ whole genome shotgun (WGS) entry which is preliminary data.</text>
</comment>
<dbReference type="SUPFAM" id="SSF144232">
    <property type="entry name" value="HIT/MYND zinc finger-like"/>
    <property type="match status" value="1"/>
</dbReference>
<dbReference type="GO" id="GO:0005737">
    <property type="term" value="C:cytoplasm"/>
    <property type="evidence" value="ECO:0007669"/>
    <property type="project" value="InterPro"/>
</dbReference>
<dbReference type="AlphaFoldDB" id="A0A835QTM2"/>
<reference evidence="8 9" key="1">
    <citation type="journal article" date="2020" name="Nat. Food">
        <title>A phased Vanilla planifolia genome enables genetic improvement of flavour and production.</title>
        <authorList>
            <person name="Hasing T."/>
            <person name="Tang H."/>
            <person name="Brym M."/>
            <person name="Khazi F."/>
            <person name="Huang T."/>
            <person name="Chambers A.H."/>
        </authorList>
    </citation>
    <scope>NUCLEOTIDE SEQUENCE [LARGE SCALE GENOMIC DNA]</scope>
    <source>
        <tissue evidence="8">Leaf</tissue>
    </source>
</reference>
<organism evidence="8 9">
    <name type="scientific">Vanilla planifolia</name>
    <name type="common">Vanilla</name>
    <dbReference type="NCBI Taxonomy" id="51239"/>
    <lineage>
        <taxon>Eukaryota</taxon>
        <taxon>Viridiplantae</taxon>
        <taxon>Streptophyta</taxon>
        <taxon>Embryophyta</taxon>
        <taxon>Tracheophyta</taxon>
        <taxon>Spermatophyta</taxon>
        <taxon>Magnoliopsida</taxon>
        <taxon>Liliopsida</taxon>
        <taxon>Asparagales</taxon>
        <taxon>Orchidaceae</taxon>
        <taxon>Vanilloideae</taxon>
        <taxon>Vanilleae</taxon>
        <taxon>Vanilla</taxon>
    </lineage>
</organism>
<dbReference type="Gene3D" id="3.30.70.100">
    <property type="match status" value="1"/>
</dbReference>
<dbReference type="InterPro" id="IPR006121">
    <property type="entry name" value="HMA_dom"/>
</dbReference>
<keyword evidence="9" id="KW-1185">Reference proteome</keyword>
<dbReference type="OrthoDB" id="4173905at2759"/>
<feature type="compositionally biased region" description="Basic and acidic residues" evidence="5">
    <location>
        <begin position="124"/>
        <end position="135"/>
    </location>
</feature>
<dbReference type="InterPro" id="IPR007320">
    <property type="entry name" value="PDCD2_C"/>
</dbReference>
<name>A0A835QTM2_VANPL</name>
<accession>A0A835QTM2</accession>
<feature type="domain" description="HMA" evidence="6">
    <location>
        <begin position="46"/>
        <end position="109"/>
    </location>
</feature>
<feature type="region of interest" description="Disordered" evidence="5">
    <location>
        <begin position="171"/>
        <end position="197"/>
    </location>
</feature>
<evidence type="ECO:0000256" key="5">
    <source>
        <dbReference type="SAM" id="MobiDB-lite"/>
    </source>
</evidence>
<sequence length="561" mass="63688">MPTHLYSSFKYSISSHTNEAWSSMLSHACVSLQLPDPRMDSDQAKVKVTELHVRMDCDGCVQRIKRALHVLEGVHEVYIDVARQKLTVVGKADPEKVMKAVRKTRKAAILRSEQQRTEAAVMDVKQEAESEREASSENEGLEIQMVRFYEEDRNSWRRGDDEEEEDGLLDIANEEGPDEEEDDDDDDVGGDETLGFVEKPKNPELLLRHFFPSKAGGAPAWLDPVGLPTEKSSTCGFCKEPLQFVLQIYAPISDKESTFHRMLYVFMCPSMSCLLRDQHEQWKRSAENQCRSVKVFRCQLPRSNPFYSSEPPRSNATNKPSSTGALLCCWCGAWKGDKVCSSCKFARYCSVKHQSMHWRSGHKNECCKILNASEFSAFSANIGKAKLPTTGKYACGNLWPEYEIIIEDESDFDYEISEDSNHMSSLVSQTNKIDESYQFLYEKFEANGDTKVWASFQSRIAKAPAQVLRYCRDLVAKPLWPLSSGRPSKADIPTCIYCKGPLCYEFQIMPQLLYYFGVKNDPDSLDWGTIVVYTCLDSCDTGLSYKEEFAWVQLYPSTGVV</sequence>
<evidence type="ECO:0000256" key="2">
    <source>
        <dbReference type="ARBA" id="ARBA00022771"/>
    </source>
</evidence>
<keyword evidence="2 4" id="KW-0863">Zinc-finger</keyword>